<feature type="transmembrane region" description="Helical" evidence="1">
    <location>
        <begin position="40"/>
        <end position="59"/>
    </location>
</feature>
<name>A0ABP8VV25_9PSEU</name>
<keyword evidence="1" id="KW-1133">Transmembrane helix</keyword>
<dbReference type="RefSeq" id="WP_346057013.1">
    <property type="nucleotide sequence ID" value="NZ_BAABIB010000184.1"/>
</dbReference>
<dbReference type="Proteomes" id="UP001500192">
    <property type="component" value="Unassembled WGS sequence"/>
</dbReference>
<gene>
    <name evidence="2" type="ORF">GCM10023214_78860</name>
</gene>
<keyword evidence="1" id="KW-0812">Transmembrane</keyword>
<evidence type="ECO:0000313" key="2">
    <source>
        <dbReference type="EMBL" id="GAA4672425.1"/>
    </source>
</evidence>
<keyword evidence="3" id="KW-1185">Reference proteome</keyword>
<comment type="caution">
    <text evidence="2">The sequence shown here is derived from an EMBL/GenBank/DDBJ whole genome shotgun (WGS) entry which is preliminary data.</text>
</comment>
<accession>A0ABP8VV25</accession>
<keyword evidence="1" id="KW-0472">Membrane</keyword>
<evidence type="ECO:0000256" key="1">
    <source>
        <dbReference type="SAM" id="Phobius"/>
    </source>
</evidence>
<feature type="transmembrane region" description="Helical" evidence="1">
    <location>
        <begin position="65"/>
        <end position="84"/>
    </location>
</feature>
<evidence type="ECO:0000313" key="3">
    <source>
        <dbReference type="Proteomes" id="UP001500192"/>
    </source>
</evidence>
<organism evidence="2 3">
    <name type="scientific">Amycolatopsis dongchuanensis</name>
    <dbReference type="NCBI Taxonomy" id="1070866"/>
    <lineage>
        <taxon>Bacteria</taxon>
        <taxon>Bacillati</taxon>
        <taxon>Actinomycetota</taxon>
        <taxon>Actinomycetes</taxon>
        <taxon>Pseudonocardiales</taxon>
        <taxon>Pseudonocardiaceae</taxon>
        <taxon>Amycolatopsis</taxon>
    </lineage>
</organism>
<reference evidence="3" key="1">
    <citation type="journal article" date="2019" name="Int. J. Syst. Evol. Microbiol.">
        <title>The Global Catalogue of Microorganisms (GCM) 10K type strain sequencing project: providing services to taxonomists for standard genome sequencing and annotation.</title>
        <authorList>
            <consortium name="The Broad Institute Genomics Platform"/>
            <consortium name="The Broad Institute Genome Sequencing Center for Infectious Disease"/>
            <person name="Wu L."/>
            <person name="Ma J."/>
        </authorList>
    </citation>
    <scope>NUCLEOTIDE SEQUENCE [LARGE SCALE GENOMIC DNA]</scope>
    <source>
        <strain evidence="3">JCM 18054</strain>
    </source>
</reference>
<sequence>MTGTEYSTDPAAGELVAEQGEQAVAARSTAGSPLEDAENIGAPLLVTLVGGMALVLAVLAPVAGVKLGGVLIVVAAAVVVFRLLRRGGGSR</sequence>
<dbReference type="EMBL" id="BAABIB010000184">
    <property type="protein sequence ID" value="GAA4672425.1"/>
    <property type="molecule type" value="Genomic_DNA"/>
</dbReference>
<proteinExistence type="predicted"/>
<protein>
    <submittedName>
        <fullName evidence="2">Uncharacterized protein</fullName>
    </submittedName>
</protein>